<reference evidence="3 4" key="1">
    <citation type="submission" date="2023-07" db="EMBL/GenBank/DDBJ databases">
        <title>Genomic Encyclopedia of Type Strains, Phase IV (KMG-IV): sequencing the most valuable type-strain genomes for metagenomic binning, comparative biology and taxonomic classification.</title>
        <authorList>
            <person name="Goeker M."/>
        </authorList>
    </citation>
    <scope>NUCLEOTIDE SEQUENCE [LARGE SCALE GENOMIC DNA]</scope>
    <source>
        <strain evidence="3 4">DSM 11549</strain>
    </source>
</reference>
<comment type="caution">
    <text evidence="3">The sequence shown here is derived from an EMBL/GenBank/DDBJ whole genome shotgun (WGS) entry which is preliminary data.</text>
</comment>
<dbReference type="SMART" id="SM01152">
    <property type="entry name" value="DUF167"/>
    <property type="match status" value="1"/>
</dbReference>
<keyword evidence="4" id="KW-1185">Reference proteome</keyword>
<dbReference type="NCBIfam" id="TIGR00251">
    <property type="entry name" value="DUF167 family protein"/>
    <property type="match status" value="1"/>
</dbReference>
<dbReference type="EMBL" id="JAUSUK010000001">
    <property type="protein sequence ID" value="MDQ0325639.1"/>
    <property type="molecule type" value="Genomic_DNA"/>
</dbReference>
<gene>
    <name evidence="3" type="ORF">J2R99_001488</name>
</gene>
<dbReference type="HAMAP" id="MF_00634">
    <property type="entry name" value="UPF0235"/>
    <property type="match status" value="1"/>
</dbReference>
<dbReference type="Gene3D" id="3.30.1200.10">
    <property type="entry name" value="YggU-like"/>
    <property type="match status" value="1"/>
</dbReference>
<accession>A0ABU0C557</accession>
<dbReference type="InterPro" id="IPR003746">
    <property type="entry name" value="DUF167"/>
</dbReference>
<evidence type="ECO:0000313" key="3">
    <source>
        <dbReference type="EMBL" id="MDQ0325639.1"/>
    </source>
</evidence>
<dbReference type="Proteomes" id="UP001230253">
    <property type="component" value="Unassembled WGS sequence"/>
</dbReference>
<dbReference type="RefSeq" id="WP_307153817.1">
    <property type="nucleotide sequence ID" value="NZ_JAUSUK010000001.1"/>
</dbReference>
<dbReference type="NCBIfam" id="NF002348">
    <property type="entry name" value="PRK01310.1"/>
    <property type="match status" value="1"/>
</dbReference>
<dbReference type="PANTHER" id="PTHR13420">
    <property type="entry name" value="UPF0235 PROTEIN C15ORF40"/>
    <property type="match status" value="1"/>
</dbReference>
<comment type="similarity">
    <text evidence="1 2">Belongs to the UPF0235 family.</text>
</comment>
<name>A0ABU0C557_9BRAD</name>
<protein>
    <recommendedName>
        <fullName evidence="2">UPF0235 protein J2R99_001488</fullName>
    </recommendedName>
</protein>
<sequence length="102" mass="10604">MSEPYKVTSEGLLLSVRLTPKAAKDALEGVEELADGRAVIKARVRAVPEKGAANKALENLVAKVLGVPKSAVSVASGGTSRVKVLRLAGDPDELTKKVQSVV</sequence>
<evidence type="ECO:0000313" key="4">
    <source>
        <dbReference type="Proteomes" id="UP001230253"/>
    </source>
</evidence>
<dbReference type="Pfam" id="PF02594">
    <property type="entry name" value="DUF167"/>
    <property type="match status" value="1"/>
</dbReference>
<proteinExistence type="inferred from homology"/>
<evidence type="ECO:0000256" key="1">
    <source>
        <dbReference type="ARBA" id="ARBA00010364"/>
    </source>
</evidence>
<dbReference type="PANTHER" id="PTHR13420:SF7">
    <property type="entry name" value="UPF0235 PROTEIN C15ORF40"/>
    <property type="match status" value="1"/>
</dbReference>
<dbReference type="InterPro" id="IPR036591">
    <property type="entry name" value="YggU-like_sf"/>
</dbReference>
<organism evidence="3 4">
    <name type="scientific">Rhodopseudomonas julia</name>
    <dbReference type="NCBI Taxonomy" id="200617"/>
    <lineage>
        <taxon>Bacteria</taxon>
        <taxon>Pseudomonadati</taxon>
        <taxon>Pseudomonadota</taxon>
        <taxon>Alphaproteobacteria</taxon>
        <taxon>Hyphomicrobiales</taxon>
        <taxon>Nitrobacteraceae</taxon>
        <taxon>Rhodopseudomonas</taxon>
    </lineage>
</organism>
<dbReference type="SUPFAM" id="SSF69786">
    <property type="entry name" value="YggU-like"/>
    <property type="match status" value="1"/>
</dbReference>
<evidence type="ECO:0000256" key="2">
    <source>
        <dbReference type="HAMAP-Rule" id="MF_00634"/>
    </source>
</evidence>